<organism evidence="1 2">
    <name type="scientific">Colocasia esculenta</name>
    <name type="common">Wild taro</name>
    <name type="synonym">Arum esculentum</name>
    <dbReference type="NCBI Taxonomy" id="4460"/>
    <lineage>
        <taxon>Eukaryota</taxon>
        <taxon>Viridiplantae</taxon>
        <taxon>Streptophyta</taxon>
        <taxon>Embryophyta</taxon>
        <taxon>Tracheophyta</taxon>
        <taxon>Spermatophyta</taxon>
        <taxon>Magnoliopsida</taxon>
        <taxon>Liliopsida</taxon>
        <taxon>Araceae</taxon>
        <taxon>Aroideae</taxon>
        <taxon>Colocasieae</taxon>
        <taxon>Colocasia</taxon>
    </lineage>
</organism>
<evidence type="ECO:0000313" key="2">
    <source>
        <dbReference type="Proteomes" id="UP000652761"/>
    </source>
</evidence>
<name>A0A843UZ24_COLES</name>
<dbReference type="EMBL" id="NMUH01001098">
    <property type="protein sequence ID" value="MQL88888.1"/>
    <property type="molecule type" value="Genomic_DNA"/>
</dbReference>
<evidence type="ECO:0000313" key="1">
    <source>
        <dbReference type="EMBL" id="MQL88888.1"/>
    </source>
</evidence>
<comment type="caution">
    <text evidence="1">The sequence shown here is derived from an EMBL/GenBank/DDBJ whole genome shotgun (WGS) entry which is preliminary data.</text>
</comment>
<sequence>MLWSPFGPVAHPWPICQKQVQINAPHLGAMQARIERSSVHRCSPLQPHDMTSVVLTPSASRPTNNSVGLASYSGDVSCIDAISFKTLSAWLHLLVLELGDLNMCTYLIRTSKLSTHGSHFSLPRYDAYHEPQGMELHYYGV</sequence>
<proteinExistence type="predicted"/>
<dbReference type="AlphaFoldDB" id="A0A843UZ24"/>
<reference evidence="1" key="1">
    <citation type="submission" date="2017-07" db="EMBL/GenBank/DDBJ databases">
        <title>Taro Niue Genome Assembly and Annotation.</title>
        <authorList>
            <person name="Atibalentja N."/>
            <person name="Keating K."/>
            <person name="Fields C.J."/>
        </authorList>
    </citation>
    <scope>NUCLEOTIDE SEQUENCE</scope>
    <source>
        <strain evidence="1">Niue_2</strain>
        <tissue evidence="1">Leaf</tissue>
    </source>
</reference>
<protein>
    <submittedName>
        <fullName evidence="1">Uncharacterized protein</fullName>
    </submittedName>
</protein>
<gene>
    <name evidence="1" type="ORF">Taro_021452</name>
</gene>
<keyword evidence="2" id="KW-1185">Reference proteome</keyword>
<dbReference type="Proteomes" id="UP000652761">
    <property type="component" value="Unassembled WGS sequence"/>
</dbReference>
<accession>A0A843UZ24</accession>